<gene>
    <name evidence="7" type="ORF">BCM02_107231</name>
</gene>
<name>A0A5S5C1R9_9BACL</name>
<dbReference type="GO" id="GO:0043565">
    <property type="term" value="F:sequence-specific DNA binding"/>
    <property type="evidence" value="ECO:0007669"/>
    <property type="project" value="InterPro"/>
</dbReference>
<dbReference type="PANTHER" id="PTHR43280">
    <property type="entry name" value="ARAC-FAMILY TRANSCRIPTIONAL REGULATOR"/>
    <property type="match status" value="1"/>
</dbReference>
<keyword evidence="8" id="KW-1185">Reference proteome</keyword>
<evidence type="ECO:0000256" key="2">
    <source>
        <dbReference type="ARBA" id="ARBA00023125"/>
    </source>
</evidence>
<dbReference type="GO" id="GO:0003700">
    <property type="term" value="F:DNA-binding transcription factor activity"/>
    <property type="evidence" value="ECO:0007669"/>
    <property type="project" value="InterPro"/>
</dbReference>
<dbReference type="OrthoDB" id="2640518at2"/>
<dbReference type="Gene3D" id="3.40.50.2300">
    <property type="match status" value="1"/>
</dbReference>
<proteinExistence type="predicted"/>
<dbReference type="SMART" id="SM00342">
    <property type="entry name" value="HTH_ARAC"/>
    <property type="match status" value="1"/>
</dbReference>
<dbReference type="InterPro" id="IPR009057">
    <property type="entry name" value="Homeodomain-like_sf"/>
</dbReference>
<organism evidence="7 8">
    <name type="scientific">Paenibacillus methanolicus</name>
    <dbReference type="NCBI Taxonomy" id="582686"/>
    <lineage>
        <taxon>Bacteria</taxon>
        <taxon>Bacillati</taxon>
        <taxon>Bacillota</taxon>
        <taxon>Bacilli</taxon>
        <taxon>Bacillales</taxon>
        <taxon>Paenibacillaceae</taxon>
        <taxon>Paenibacillus</taxon>
    </lineage>
</organism>
<protein>
    <submittedName>
        <fullName evidence="7">Two-component system response regulator YesN</fullName>
    </submittedName>
</protein>
<dbReference type="SUPFAM" id="SSF46689">
    <property type="entry name" value="Homeodomain-like"/>
    <property type="match status" value="2"/>
</dbReference>
<dbReference type="Pfam" id="PF12833">
    <property type="entry name" value="HTH_18"/>
    <property type="match status" value="1"/>
</dbReference>
<dbReference type="Pfam" id="PF00072">
    <property type="entry name" value="Response_reg"/>
    <property type="match status" value="1"/>
</dbReference>
<dbReference type="Gene3D" id="1.10.10.60">
    <property type="entry name" value="Homeodomain-like"/>
    <property type="match status" value="2"/>
</dbReference>
<dbReference type="EMBL" id="VNHS01000007">
    <property type="protein sequence ID" value="TYP73247.1"/>
    <property type="molecule type" value="Genomic_DNA"/>
</dbReference>
<dbReference type="AlphaFoldDB" id="A0A5S5C1R9"/>
<keyword evidence="4" id="KW-0597">Phosphoprotein</keyword>
<feature type="domain" description="Response regulatory" evidence="6">
    <location>
        <begin position="3"/>
        <end position="120"/>
    </location>
</feature>
<evidence type="ECO:0000256" key="4">
    <source>
        <dbReference type="PROSITE-ProRule" id="PRU00169"/>
    </source>
</evidence>
<dbReference type="CDD" id="cd17536">
    <property type="entry name" value="REC_YesN-like"/>
    <property type="match status" value="1"/>
</dbReference>
<dbReference type="InterPro" id="IPR001789">
    <property type="entry name" value="Sig_transdc_resp-reg_receiver"/>
</dbReference>
<keyword evidence="2" id="KW-0238">DNA-binding</keyword>
<dbReference type="PROSITE" id="PS50110">
    <property type="entry name" value="RESPONSE_REGULATORY"/>
    <property type="match status" value="1"/>
</dbReference>
<dbReference type="PRINTS" id="PR00032">
    <property type="entry name" value="HTHARAC"/>
</dbReference>
<evidence type="ECO:0000256" key="3">
    <source>
        <dbReference type="ARBA" id="ARBA00023163"/>
    </source>
</evidence>
<dbReference type="PANTHER" id="PTHR43280:SF2">
    <property type="entry name" value="HTH-TYPE TRANSCRIPTIONAL REGULATOR EXSA"/>
    <property type="match status" value="1"/>
</dbReference>
<accession>A0A5S5C1R9</accession>
<reference evidence="7 8" key="1">
    <citation type="submission" date="2019-07" db="EMBL/GenBank/DDBJ databases">
        <title>Genomic Encyclopedia of Type Strains, Phase III (KMG-III): the genomes of soil and plant-associated and newly described type strains.</title>
        <authorList>
            <person name="Whitman W."/>
        </authorList>
    </citation>
    <scope>NUCLEOTIDE SEQUENCE [LARGE SCALE GENOMIC DNA]</scope>
    <source>
        <strain evidence="7 8">BL24</strain>
    </source>
</reference>
<dbReference type="Proteomes" id="UP000323257">
    <property type="component" value="Unassembled WGS sequence"/>
</dbReference>
<dbReference type="InterPro" id="IPR018060">
    <property type="entry name" value="HTH_AraC"/>
</dbReference>
<dbReference type="SMART" id="SM00448">
    <property type="entry name" value="REC"/>
    <property type="match status" value="1"/>
</dbReference>
<keyword evidence="1" id="KW-0805">Transcription regulation</keyword>
<dbReference type="GO" id="GO:0000160">
    <property type="term" value="P:phosphorelay signal transduction system"/>
    <property type="evidence" value="ECO:0007669"/>
    <property type="project" value="InterPro"/>
</dbReference>
<dbReference type="InterPro" id="IPR020449">
    <property type="entry name" value="Tscrpt_reg_AraC-type_HTH"/>
</dbReference>
<dbReference type="InterPro" id="IPR011006">
    <property type="entry name" value="CheY-like_superfamily"/>
</dbReference>
<dbReference type="SUPFAM" id="SSF52172">
    <property type="entry name" value="CheY-like"/>
    <property type="match status" value="1"/>
</dbReference>
<evidence type="ECO:0000256" key="1">
    <source>
        <dbReference type="ARBA" id="ARBA00023015"/>
    </source>
</evidence>
<evidence type="ECO:0000313" key="8">
    <source>
        <dbReference type="Proteomes" id="UP000323257"/>
    </source>
</evidence>
<sequence length="546" mass="62424">MYKILVVDDEPRVSIGIRNFLLASDLSISSVETALNGFEAVDYLRMDQFDLVLTDIQMSRMSGIELMETIYMEQPNLPVIVISAHEKFDFAMKSLRLGARDYLVKPVDQEDLLRVVRGVLTEKEEIGKRALERSRLERNKRIPDSARRQEILMELVTERGLSKKEHEDLLAELGDKIKGPYFGVVTVRLDLSRGGFSHREVLQQDRKLLKFAALNLFSESLAEWGGLAFSGFGNELIGIIQVKAPAGTEPRGQLQTQLHLVGQYVSNNLRQYLNLEATIGTSSLRDDATLLAKLMEEANLAVNWKRLHPGQNVFYYADIAAQDSLNMVEWMAKVEACVQQLKKGGDELPEASARDLIAMLRRLGHTDELAHSYFGMLVYRIYGLLLEYGHAGTASLRRFDPDVYYKDLRIEARIGRLAAYMEDAARTIQMMARERETTILSRILAYIRQHYRNPALKIQDIAGEVHFSSAYLGYLFKRETKKNVWDYVTELRIQEAKHLLVTTDKKRYEIAYEVGYESPEHFSRMFKRYAGVSPADYRKEGQGGSR</sequence>
<dbReference type="PROSITE" id="PS01124">
    <property type="entry name" value="HTH_ARAC_FAMILY_2"/>
    <property type="match status" value="1"/>
</dbReference>
<keyword evidence="3" id="KW-0804">Transcription</keyword>
<feature type="domain" description="HTH araC/xylS-type" evidence="5">
    <location>
        <begin position="441"/>
        <end position="540"/>
    </location>
</feature>
<comment type="caution">
    <text evidence="7">The sequence shown here is derived from an EMBL/GenBank/DDBJ whole genome shotgun (WGS) entry which is preliminary data.</text>
</comment>
<evidence type="ECO:0000313" key="7">
    <source>
        <dbReference type="EMBL" id="TYP73247.1"/>
    </source>
</evidence>
<dbReference type="RefSeq" id="WP_148930802.1">
    <property type="nucleotide sequence ID" value="NZ_VNHS01000007.1"/>
</dbReference>
<evidence type="ECO:0000259" key="5">
    <source>
        <dbReference type="PROSITE" id="PS01124"/>
    </source>
</evidence>
<evidence type="ECO:0000259" key="6">
    <source>
        <dbReference type="PROSITE" id="PS50110"/>
    </source>
</evidence>
<feature type="modified residue" description="4-aspartylphosphate" evidence="4">
    <location>
        <position position="55"/>
    </location>
</feature>